<dbReference type="InterPro" id="IPR023346">
    <property type="entry name" value="Lysozyme-like_dom_sf"/>
</dbReference>
<dbReference type="Gene3D" id="1.10.530.10">
    <property type="match status" value="1"/>
</dbReference>
<dbReference type="PROSITE" id="PS51109">
    <property type="entry name" value="G5"/>
    <property type="match status" value="1"/>
</dbReference>
<feature type="domain" description="G5" evidence="5">
    <location>
        <begin position="343"/>
        <end position="423"/>
    </location>
</feature>
<dbReference type="Pfam" id="PF06737">
    <property type="entry name" value="Transglycosylas"/>
    <property type="match status" value="1"/>
</dbReference>
<dbReference type="Gene3D" id="2.20.230.10">
    <property type="entry name" value="Resuscitation-promoting factor rpfb"/>
    <property type="match status" value="1"/>
</dbReference>
<gene>
    <name evidence="6" type="ORF">LX83_005622</name>
</gene>
<evidence type="ECO:0000256" key="1">
    <source>
        <dbReference type="ARBA" id="ARBA00010830"/>
    </source>
</evidence>
<keyword evidence="3" id="KW-0378">Hydrolase</keyword>
<evidence type="ECO:0000313" key="6">
    <source>
        <dbReference type="EMBL" id="MCP2168744.1"/>
    </source>
</evidence>
<organism evidence="6 7">
    <name type="scientific">Goodfellowiella coeruleoviolacea</name>
    <dbReference type="NCBI Taxonomy" id="334858"/>
    <lineage>
        <taxon>Bacteria</taxon>
        <taxon>Bacillati</taxon>
        <taxon>Actinomycetota</taxon>
        <taxon>Actinomycetes</taxon>
        <taxon>Pseudonocardiales</taxon>
        <taxon>Pseudonocardiaceae</taxon>
        <taxon>Goodfellowiella</taxon>
    </lineage>
</organism>
<dbReference type="AlphaFoldDB" id="A0AAE3GK92"/>
<dbReference type="GO" id="GO:0016787">
    <property type="term" value="F:hydrolase activity"/>
    <property type="evidence" value="ECO:0007669"/>
    <property type="project" value="UniProtKB-KW"/>
</dbReference>
<evidence type="ECO:0000256" key="2">
    <source>
        <dbReference type="ARBA" id="ARBA00022729"/>
    </source>
</evidence>
<dbReference type="PANTHER" id="PTHR39160">
    <property type="entry name" value="CELL WALL-BINDING PROTEIN YOCH"/>
    <property type="match status" value="1"/>
</dbReference>
<keyword evidence="2" id="KW-0732">Signal</keyword>
<dbReference type="Proteomes" id="UP001206128">
    <property type="component" value="Unassembled WGS sequence"/>
</dbReference>
<evidence type="ECO:0000256" key="3">
    <source>
        <dbReference type="ARBA" id="ARBA00022801"/>
    </source>
</evidence>
<keyword evidence="7" id="KW-1185">Reference proteome</keyword>
<dbReference type="InterPro" id="IPR051933">
    <property type="entry name" value="Resuscitation_pf_RpfB"/>
</dbReference>
<comment type="similarity">
    <text evidence="1">Belongs to the transglycosylase family. Rpf subfamily.</text>
</comment>
<evidence type="ECO:0000256" key="4">
    <source>
        <dbReference type="SAM" id="MobiDB-lite"/>
    </source>
</evidence>
<reference evidence="6" key="1">
    <citation type="submission" date="2022-06" db="EMBL/GenBank/DDBJ databases">
        <title>Genomic Encyclopedia of Archaeal and Bacterial Type Strains, Phase II (KMG-II): from individual species to whole genera.</title>
        <authorList>
            <person name="Goeker M."/>
        </authorList>
    </citation>
    <scope>NUCLEOTIDE SEQUENCE</scope>
    <source>
        <strain evidence="6">DSM 43935</strain>
    </source>
</reference>
<evidence type="ECO:0000313" key="7">
    <source>
        <dbReference type="Proteomes" id="UP001206128"/>
    </source>
</evidence>
<dbReference type="EMBL" id="JAMTCK010000015">
    <property type="protein sequence ID" value="MCP2168744.1"/>
    <property type="molecule type" value="Genomic_DNA"/>
</dbReference>
<dbReference type="CDD" id="cd13925">
    <property type="entry name" value="RPF"/>
    <property type="match status" value="1"/>
</dbReference>
<feature type="region of interest" description="Disordered" evidence="4">
    <location>
        <begin position="1"/>
        <end position="61"/>
    </location>
</feature>
<dbReference type="SMART" id="SM01208">
    <property type="entry name" value="G5"/>
    <property type="match status" value="1"/>
</dbReference>
<dbReference type="Pfam" id="PF03990">
    <property type="entry name" value="DUF348"/>
    <property type="match status" value="3"/>
</dbReference>
<feature type="compositionally biased region" description="Low complexity" evidence="4">
    <location>
        <begin position="37"/>
        <end position="46"/>
    </location>
</feature>
<dbReference type="RefSeq" id="WP_253776850.1">
    <property type="nucleotide sequence ID" value="NZ_JAMTCK010000015.1"/>
</dbReference>
<dbReference type="PANTHER" id="PTHR39160:SF4">
    <property type="entry name" value="RESUSCITATION-PROMOTING FACTOR RPFB"/>
    <property type="match status" value="1"/>
</dbReference>
<dbReference type="Pfam" id="PF07501">
    <property type="entry name" value="G5"/>
    <property type="match status" value="1"/>
</dbReference>
<comment type="caution">
    <text evidence="6">The sequence shown here is derived from an EMBL/GenBank/DDBJ whole genome shotgun (WGS) entry which is preliminary data.</text>
</comment>
<name>A0AAE3GK92_9PSEU</name>
<dbReference type="InterPro" id="IPR011098">
    <property type="entry name" value="G5_dom"/>
</dbReference>
<dbReference type="InterPro" id="IPR010618">
    <property type="entry name" value="RPF"/>
</dbReference>
<feature type="compositionally biased region" description="Low complexity" evidence="4">
    <location>
        <begin position="120"/>
        <end position="137"/>
    </location>
</feature>
<feature type="compositionally biased region" description="Pro residues" evidence="4">
    <location>
        <begin position="47"/>
        <end position="60"/>
    </location>
</feature>
<feature type="region of interest" description="Disordered" evidence="4">
    <location>
        <begin position="117"/>
        <end position="137"/>
    </location>
</feature>
<protein>
    <submittedName>
        <fullName evidence="6">Uncharacterized conserved protein YabE, contains G5 and tandem DUF348 domains</fullName>
    </submittedName>
</protein>
<sequence>MTGRGRPDDSAGHSFDESTDWFRPVGDQPATAVGVLDHPAPAGGPHGFPPADHPSFPPGGFPLSALSVTPQDVLDVLGPDADELLASVNVEIDELIRMVNAETTVLPPMPAVLFQEESAEGQPAAAPAADQPQAAPPAEVMEAVTSWKRKFVKAAVAAALVTLSGGGATALAMDKTVTVDVDGQLQTISTYESTVGEVLADQGIQVGAHDALSPSPQAAIGDGGKITLERGRQVKVSVDGEQREAWTRAHTVGEALKQLGVQTDGAWVSSDANAQIPLEGMSVDVKSNKTITLFDGGGAAQQVQTTALTVGEMLQAQGITLGPEDSIDPGLDVKLVSGSEIHISRTGTMVINEPEKIEPPVQKIQDPNMMRGEEKVEDEGTPGEQIVTYRVTQRNGVETAREKLGVSVKTEAKPKIVRVGTKLPTVEGGAVWDRLAQCEASGNWAINNGNGYYGGLQFDKRTWDAYGGGQYAAYPHQASREEQIAIATKVRDARGGTYSAWPGCRAKLGLA</sequence>
<feature type="compositionally biased region" description="Basic and acidic residues" evidence="4">
    <location>
        <begin position="1"/>
        <end position="16"/>
    </location>
</feature>
<accession>A0AAE3GK92</accession>
<dbReference type="SUPFAM" id="SSF53955">
    <property type="entry name" value="Lysozyme-like"/>
    <property type="match status" value="1"/>
</dbReference>
<dbReference type="InterPro" id="IPR007137">
    <property type="entry name" value="DUF348"/>
</dbReference>
<evidence type="ECO:0000259" key="5">
    <source>
        <dbReference type="PROSITE" id="PS51109"/>
    </source>
</evidence>
<proteinExistence type="inferred from homology"/>